<dbReference type="Proteomes" id="UP000800097">
    <property type="component" value="Unassembled WGS sequence"/>
</dbReference>
<dbReference type="GeneID" id="54546690"/>
<dbReference type="AlphaFoldDB" id="A0A6A6JTN0"/>
<proteinExistence type="predicted"/>
<gene>
    <name evidence="1" type="ORF">EI97DRAFT_181682</name>
</gene>
<keyword evidence="2" id="KW-1185">Reference proteome</keyword>
<sequence>MLIILNVQPSYNRLRPPLITTYLPYTYTYRNTYPAYLVLYPLLLNPAQNYTSLLQPLPTPKSLSFPTTSFINPLQQPLPPHNHILQNPTPFAQKPHSHAEIKHYNYLPYPYL</sequence>
<dbReference type="EMBL" id="ML986486">
    <property type="protein sequence ID" value="KAF2279615.1"/>
    <property type="molecule type" value="Genomic_DNA"/>
</dbReference>
<evidence type="ECO:0000313" key="1">
    <source>
        <dbReference type="EMBL" id="KAF2279615.1"/>
    </source>
</evidence>
<organism evidence="1 2">
    <name type="scientific">Westerdykella ornata</name>
    <dbReference type="NCBI Taxonomy" id="318751"/>
    <lineage>
        <taxon>Eukaryota</taxon>
        <taxon>Fungi</taxon>
        <taxon>Dikarya</taxon>
        <taxon>Ascomycota</taxon>
        <taxon>Pezizomycotina</taxon>
        <taxon>Dothideomycetes</taxon>
        <taxon>Pleosporomycetidae</taxon>
        <taxon>Pleosporales</taxon>
        <taxon>Sporormiaceae</taxon>
        <taxon>Westerdykella</taxon>
    </lineage>
</organism>
<evidence type="ECO:0000313" key="2">
    <source>
        <dbReference type="Proteomes" id="UP000800097"/>
    </source>
</evidence>
<reference evidence="1" key="1">
    <citation type="journal article" date="2020" name="Stud. Mycol.">
        <title>101 Dothideomycetes genomes: a test case for predicting lifestyles and emergence of pathogens.</title>
        <authorList>
            <person name="Haridas S."/>
            <person name="Albert R."/>
            <person name="Binder M."/>
            <person name="Bloem J."/>
            <person name="Labutti K."/>
            <person name="Salamov A."/>
            <person name="Andreopoulos B."/>
            <person name="Baker S."/>
            <person name="Barry K."/>
            <person name="Bills G."/>
            <person name="Bluhm B."/>
            <person name="Cannon C."/>
            <person name="Castanera R."/>
            <person name="Culley D."/>
            <person name="Daum C."/>
            <person name="Ezra D."/>
            <person name="Gonzalez J."/>
            <person name="Henrissat B."/>
            <person name="Kuo A."/>
            <person name="Liang C."/>
            <person name="Lipzen A."/>
            <person name="Lutzoni F."/>
            <person name="Magnuson J."/>
            <person name="Mondo S."/>
            <person name="Nolan M."/>
            <person name="Ohm R."/>
            <person name="Pangilinan J."/>
            <person name="Park H.-J."/>
            <person name="Ramirez L."/>
            <person name="Alfaro M."/>
            <person name="Sun H."/>
            <person name="Tritt A."/>
            <person name="Yoshinaga Y."/>
            <person name="Zwiers L.-H."/>
            <person name="Turgeon B."/>
            <person name="Goodwin S."/>
            <person name="Spatafora J."/>
            <person name="Crous P."/>
            <person name="Grigoriev I."/>
        </authorList>
    </citation>
    <scope>NUCLEOTIDE SEQUENCE</scope>
    <source>
        <strain evidence="1">CBS 379.55</strain>
    </source>
</reference>
<name>A0A6A6JTN0_WESOR</name>
<dbReference type="RefSeq" id="XP_033657154.1">
    <property type="nucleotide sequence ID" value="XM_033793515.1"/>
</dbReference>
<accession>A0A6A6JTN0</accession>
<protein>
    <submittedName>
        <fullName evidence="1">Uncharacterized protein</fullName>
    </submittedName>
</protein>